<evidence type="ECO:0000256" key="1">
    <source>
        <dbReference type="ARBA" id="ARBA00001933"/>
    </source>
</evidence>
<dbReference type="Gene3D" id="3.40.640.10">
    <property type="entry name" value="Type I PLP-dependent aspartate aminotransferase-like (Major domain)"/>
    <property type="match status" value="1"/>
</dbReference>
<protein>
    <recommendedName>
        <fullName evidence="3 8">Cysteine desulfurase</fullName>
        <ecNumber evidence="3 8">2.8.1.7</ecNumber>
    </recommendedName>
</protein>
<dbReference type="EC" id="2.8.1.7" evidence="3 8"/>
<comment type="similarity">
    <text evidence="2 8">Belongs to the class-V pyridoxal-phosphate-dependent aminotransferase family. Csd subfamily.</text>
</comment>
<dbReference type="EMBL" id="JAMYXC010000049">
    <property type="protein sequence ID" value="MCP1167718.1"/>
    <property type="molecule type" value="Genomic_DNA"/>
</dbReference>
<accession>A0A9X2FV53</accession>
<comment type="caution">
    <text evidence="10">The sequence shown here is derived from an EMBL/GenBank/DDBJ whole genome shotgun (WGS) entry which is preliminary data.</text>
</comment>
<comment type="function">
    <text evidence="8">Catalyzes the removal of elemental sulfur and selenium atoms from L-cysteine, L-cystine, L-selenocysteine, and L-selenocystine to produce L-alanine.</text>
</comment>
<evidence type="ECO:0000256" key="7">
    <source>
        <dbReference type="RuleBase" id="RU004504"/>
    </source>
</evidence>
<evidence type="ECO:0000313" key="10">
    <source>
        <dbReference type="EMBL" id="MCP1167718.1"/>
    </source>
</evidence>
<dbReference type="Gene3D" id="3.90.1150.10">
    <property type="entry name" value="Aspartate Aminotransferase, domain 1"/>
    <property type="match status" value="1"/>
</dbReference>
<evidence type="ECO:0000256" key="8">
    <source>
        <dbReference type="RuleBase" id="RU004506"/>
    </source>
</evidence>
<evidence type="ECO:0000259" key="9">
    <source>
        <dbReference type="Pfam" id="PF00266"/>
    </source>
</evidence>
<dbReference type="NCBIfam" id="TIGR01979">
    <property type="entry name" value="sufS"/>
    <property type="match status" value="1"/>
</dbReference>
<dbReference type="AlphaFoldDB" id="A0A9X2FV53"/>
<gene>
    <name evidence="10" type="ORF">NHG85_04120</name>
</gene>
<dbReference type="PANTHER" id="PTHR43586">
    <property type="entry name" value="CYSTEINE DESULFURASE"/>
    <property type="match status" value="1"/>
</dbReference>
<comment type="cofactor">
    <cofactor evidence="1 7">
        <name>pyridoxal 5'-phosphate</name>
        <dbReference type="ChEBI" id="CHEBI:597326"/>
    </cofactor>
</comment>
<dbReference type="GO" id="GO:0031071">
    <property type="term" value="F:cysteine desulfurase activity"/>
    <property type="evidence" value="ECO:0007669"/>
    <property type="project" value="UniProtKB-UniRule"/>
</dbReference>
<dbReference type="Proteomes" id="UP001139477">
    <property type="component" value="Unassembled WGS sequence"/>
</dbReference>
<dbReference type="SUPFAM" id="SSF53383">
    <property type="entry name" value="PLP-dependent transferases"/>
    <property type="match status" value="1"/>
</dbReference>
<dbReference type="PANTHER" id="PTHR43586:SF8">
    <property type="entry name" value="CYSTEINE DESULFURASE 1, CHLOROPLASTIC"/>
    <property type="match status" value="1"/>
</dbReference>
<dbReference type="GO" id="GO:0006534">
    <property type="term" value="P:cysteine metabolic process"/>
    <property type="evidence" value="ECO:0007669"/>
    <property type="project" value="UniProtKB-UniRule"/>
</dbReference>
<proteinExistence type="inferred from homology"/>
<keyword evidence="5 8" id="KW-0663">Pyridoxal phosphate</keyword>
<dbReference type="GO" id="GO:0030170">
    <property type="term" value="F:pyridoxal phosphate binding"/>
    <property type="evidence" value="ECO:0007669"/>
    <property type="project" value="UniProtKB-UniRule"/>
</dbReference>
<keyword evidence="4 8" id="KW-0808">Transferase</keyword>
<dbReference type="PROSITE" id="PS00595">
    <property type="entry name" value="AA_TRANSFER_CLASS_5"/>
    <property type="match status" value="1"/>
</dbReference>
<dbReference type="InterPro" id="IPR015422">
    <property type="entry name" value="PyrdxlP-dep_Trfase_small"/>
</dbReference>
<name>A0A9X2FV53_9RHOB</name>
<comment type="catalytic activity">
    <reaction evidence="6 8">
        <text>(sulfur carrier)-H + L-cysteine = (sulfur carrier)-SH + L-alanine</text>
        <dbReference type="Rhea" id="RHEA:43892"/>
        <dbReference type="Rhea" id="RHEA-COMP:14737"/>
        <dbReference type="Rhea" id="RHEA-COMP:14739"/>
        <dbReference type="ChEBI" id="CHEBI:29917"/>
        <dbReference type="ChEBI" id="CHEBI:35235"/>
        <dbReference type="ChEBI" id="CHEBI:57972"/>
        <dbReference type="ChEBI" id="CHEBI:64428"/>
        <dbReference type="EC" id="2.8.1.7"/>
    </reaction>
</comment>
<evidence type="ECO:0000256" key="2">
    <source>
        <dbReference type="ARBA" id="ARBA00010447"/>
    </source>
</evidence>
<dbReference type="Pfam" id="PF00266">
    <property type="entry name" value="Aminotran_5"/>
    <property type="match status" value="1"/>
</dbReference>
<evidence type="ECO:0000256" key="6">
    <source>
        <dbReference type="ARBA" id="ARBA00050776"/>
    </source>
</evidence>
<dbReference type="CDD" id="cd06453">
    <property type="entry name" value="SufS_like"/>
    <property type="match status" value="1"/>
</dbReference>
<evidence type="ECO:0000256" key="4">
    <source>
        <dbReference type="ARBA" id="ARBA00022679"/>
    </source>
</evidence>
<dbReference type="InterPro" id="IPR020578">
    <property type="entry name" value="Aminotrans_V_PyrdxlP_BS"/>
</dbReference>
<evidence type="ECO:0000256" key="3">
    <source>
        <dbReference type="ARBA" id="ARBA00012239"/>
    </source>
</evidence>
<dbReference type="RefSeq" id="WP_253330075.1">
    <property type="nucleotide sequence ID" value="NZ_JAMYXC010000049.1"/>
</dbReference>
<dbReference type="InterPro" id="IPR000192">
    <property type="entry name" value="Aminotrans_V_dom"/>
</dbReference>
<sequence length="406" mass="44510">MYDVEEIRAQFPILSRKIGKAPLVYLDNGASAQKPQVVIDAITRGYAEEYSNVHRGLHTLSTISTERYEGTRDVVRKFLNAPSQEEIILNTGTTEGINMVAYGWAMPRMEPGDEIVLSIMEHHANIVPWHFLRERQGVVIKWVDVDAKGDLDPQAVIDAIGPKTKLVAVTHMSNVLGTVVDVKAICEGAREKGVPVLVDGSQAAVHQPVDVTDIGCDFYAITGHKLYGPSGAGAIYVRRERMEEMRPFMGGGDMIDQVTRDTVSYNVAPMKFEAGTPSIVSTIGMGVALDWMMDLGMENIAAHERRLRNHAIDRFKGLNWLNIQGQSESKGAIFSLTLDGGAHAHDISTVLDKKGIAVRAGTHCAMPLMQHMGLGATCRASFGLYNTEAEVDRLVEALELCHELFA</sequence>
<organism evidence="10 11">
    <name type="scientific">Limimaricola litoreus</name>
    <dbReference type="NCBI Taxonomy" id="2955316"/>
    <lineage>
        <taxon>Bacteria</taxon>
        <taxon>Pseudomonadati</taxon>
        <taxon>Pseudomonadota</taxon>
        <taxon>Alphaproteobacteria</taxon>
        <taxon>Rhodobacterales</taxon>
        <taxon>Paracoccaceae</taxon>
        <taxon>Limimaricola</taxon>
    </lineage>
</organism>
<evidence type="ECO:0000256" key="5">
    <source>
        <dbReference type="ARBA" id="ARBA00022898"/>
    </source>
</evidence>
<dbReference type="InterPro" id="IPR010970">
    <property type="entry name" value="Cys_dSase_SufS"/>
</dbReference>
<feature type="domain" description="Aminotransferase class V" evidence="9">
    <location>
        <begin position="24"/>
        <end position="394"/>
    </location>
</feature>
<dbReference type="InterPro" id="IPR015421">
    <property type="entry name" value="PyrdxlP-dep_Trfase_major"/>
</dbReference>
<keyword evidence="11" id="KW-1185">Reference proteome</keyword>
<evidence type="ECO:0000313" key="11">
    <source>
        <dbReference type="Proteomes" id="UP001139477"/>
    </source>
</evidence>
<reference evidence="10" key="1">
    <citation type="submission" date="2022-06" db="EMBL/GenBank/DDBJ databases">
        <title>Limimaricola sediminis sp. nov., isolated from an intertidal sediment.</title>
        <authorList>
            <person name="Shao X."/>
        </authorList>
    </citation>
    <scope>NUCLEOTIDE SEQUENCE</scope>
    <source>
        <strain evidence="10">ASW11-118</strain>
    </source>
</reference>
<dbReference type="InterPro" id="IPR015424">
    <property type="entry name" value="PyrdxlP-dep_Trfase"/>
</dbReference>